<accession>A0ABY2WYC4</accession>
<dbReference type="EMBL" id="VCPD01000003">
    <property type="protein sequence ID" value="TMV07858.1"/>
    <property type="molecule type" value="Genomic_DNA"/>
</dbReference>
<dbReference type="Pfam" id="PF00565">
    <property type="entry name" value="SNase"/>
    <property type="match status" value="1"/>
</dbReference>
<dbReference type="Proteomes" id="UP001193035">
    <property type="component" value="Unassembled WGS sequence"/>
</dbReference>
<organism evidence="3 4">
    <name type="scientific">Ruegeria sediminis</name>
    <dbReference type="NCBI Taxonomy" id="2583820"/>
    <lineage>
        <taxon>Bacteria</taxon>
        <taxon>Pseudomonadati</taxon>
        <taxon>Pseudomonadota</taxon>
        <taxon>Alphaproteobacteria</taxon>
        <taxon>Rhodobacterales</taxon>
        <taxon>Roseobacteraceae</taxon>
        <taxon>Ruegeria</taxon>
    </lineage>
</organism>
<keyword evidence="1" id="KW-0732">Signal</keyword>
<dbReference type="RefSeq" id="WP_138841873.1">
    <property type="nucleotide sequence ID" value="NZ_VCPD01000003.1"/>
</dbReference>
<feature type="domain" description="TNase-like" evidence="2">
    <location>
        <begin position="19"/>
        <end position="138"/>
    </location>
</feature>
<evidence type="ECO:0000313" key="3">
    <source>
        <dbReference type="EMBL" id="TMV07858.1"/>
    </source>
</evidence>
<keyword evidence="4" id="KW-1185">Reference proteome</keyword>
<dbReference type="PANTHER" id="PTHR12302">
    <property type="entry name" value="EBNA2 BINDING PROTEIN P100"/>
    <property type="match status" value="1"/>
</dbReference>
<sequence length="216" mass="23912">MLRICLIFVLMLPLAAAASEEISGPVRVVDADTWDVGGVRVRLHGIDAPEMDQTCQSREGADWSCGVWATDKVRRAYEGRTARCRPLDRDRYGRTVARCEVAGEDVGRTLVEKGLAFAFRKYSGDYVSQERVAMAEKSGLHSGTVQAPWLFRAAGGAAKAPSDCRIKGNISAEGERIYHVPGQRHYARTQINPKKGERWFCSAAEAREAGWRAARR</sequence>
<dbReference type="PANTHER" id="PTHR12302:SF26">
    <property type="entry name" value="BLR1266 PROTEIN"/>
    <property type="match status" value="1"/>
</dbReference>
<evidence type="ECO:0000313" key="4">
    <source>
        <dbReference type="Proteomes" id="UP001193035"/>
    </source>
</evidence>
<dbReference type="PROSITE" id="PS50830">
    <property type="entry name" value="TNASE_3"/>
    <property type="match status" value="1"/>
</dbReference>
<dbReference type="Gene3D" id="2.40.50.90">
    <property type="match status" value="1"/>
</dbReference>
<dbReference type="SUPFAM" id="SSF50199">
    <property type="entry name" value="Staphylococcal nuclease"/>
    <property type="match status" value="1"/>
</dbReference>
<dbReference type="InterPro" id="IPR035437">
    <property type="entry name" value="SNase_OB-fold_sf"/>
</dbReference>
<proteinExistence type="predicted"/>
<name>A0ABY2WYC4_9RHOB</name>
<evidence type="ECO:0000256" key="1">
    <source>
        <dbReference type="SAM" id="SignalP"/>
    </source>
</evidence>
<dbReference type="InterPro" id="IPR016071">
    <property type="entry name" value="Staphylococal_nuclease_OB-fold"/>
</dbReference>
<protein>
    <submittedName>
        <fullName evidence="3">Thermonuclease family protein</fullName>
    </submittedName>
</protein>
<reference evidence="3 4" key="1">
    <citation type="submission" date="2019-05" db="EMBL/GenBank/DDBJ databases">
        <title>Ruegeria sp. nov., isolated from tidal flat.</title>
        <authorList>
            <person name="Kim W."/>
        </authorList>
    </citation>
    <scope>NUCLEOTIDE SEQUENCE [LARGE SCALE GENOMIC DNA]</scope>
    <source>
        <strain evidence="3 4">CAU 1488</strain>
    </source>
</reference>
<comment type="caution">
    <text evidence="3">The sequence shown here is derived from an EMBL/GenBank/DDBJ whole genome shotgun (WGS) entry which is preliminary data.</text>
</comment>
<evidence type="ECO:0000259" key="2">
    <source>
        <dbReference type="PROSITE" id="PS50830"/>
    </source>
</evidence>
<feature type="chain" id="PRO_5046603492" evidence="1">
    <location>
        <begin position="19"/>
        <end position="216"/>
    </location>
</feature>
<dbReference type="SMART" id="SM00318">
    <property type="entry name" value="SNc"/>
    <property type="match status" value="1"/>
</dbReference>
<gene>
    <name evidence="3" type="ORF">FGK63_10390</name>
</gene>
<feature type="signal peptide" evidence="1">
    <location>
        <begin position="1"/>
        <end position="18"/>
    </location>
</feature>